<name>A0A498IVR7_MALDO</name>
<dbReference type="EMBL" id="RDQH01000336">
    <property type="protein sequence ID" value="RXH85421.1"/>
    <property type="molecule type" value="Genomic_DNA"/>
</dbReference>
<gene>
    <name evidence="1" type="ORF">DVH24_002519</name>
</gene>
<sequence>MKELLVQRSFKSYEALFKAIMCHNLYMIAKRYFNAMLSEGIEHNRHTYKLYESLGHASKALTYEKIMHGLVKKHDKVALNMFVGYMSLNCIPYADKAFDEFSQPNVFLWSATK</sequence>
<keyword evidence="2" id="KW-1185">Reference proteome</keyword>
<evidence type="ECO:0008006" key="3">
    <source>
        <dbReference type="Google" id="ProtNLM"/>
    </source>
</evidence>
<dbReference type="Proteomes" id="UP000290289">
    <property type="component" value="Chromosome 10"/>
</dbReference>
<reference evidence="1 2" key="1">
    <citation type="submission" date="2018-10" db="EMBL/GenBank/DDBJ databases">
        <title>A high-quality apple genome assembly.</title>
        <authorList>
            <person name="Hu J."/>
        </authorList>
    </citation>
    <scope>NUCLEOTIDE SEQUENCE [LARGE SCALE GENOMIC DNA]</scope>
    <source>
        <strain evidence="2">cv. HFTH1</strain>
        <tissue evidence="1">Young leaf</tissue>
    </source>
</reference>
<accession>A0A498IVR7</accession>
<protein>
    <recommendedName>
        <fullName evidence="3">Pentacotripeptide-repeat region of PRORP domain-containing protein</fullName>
    </recommendedName>
</protein>
<proteinExistence type="predicted"/>
<evidence type="ECO:0000313" key="2">
    <source>
        <dbReference type="Proteomes" id="UP000290289"/>
    </source>
</evidence>
<organism evidence="1 2">
    <name type="scientific">Malus domestica</name>
    <name type="common">Apple</name>
    <name type="synonym">Pyrus malus</name>
    <dbReference type="NCBI Taxonomy" id="3750"/>
    <lineage>
        <taxon>Eukaryota</taxon>
        <taxon>Viridiplantae</taxon>
        <taxon>Streptophyta</taxon>
        <taxon>Embryophyta</taxon>
        <taxon>Tracheophyta</taxon>
        <taxon>Spermatophyta</taxon>
        <taxon>Magnoliopsida</taxon>
        <taxon>eudicotyledons</taxon>
        <taxon>Gunneridae</taxon>
        <taxon>Pentapetalae</taxon>
        <taxon>rosids</taxon>
        <taxon>fabids</taxon>
        <taxon>Rosales</taxon>
        <taxon>Rosaceae</taxon>
        <taxon>Amygdaloideae</taxon>
        <taxon>Maleae</taxon>
        <taxon>Malus</taxon>
    </lineage>
</organism>
<comment type="caution">
    <text evidence="1">The sequence shown here is derived from an EMBL/GenBank/DDBJ whole genome shotgun (WGS) entry which is preliminary data.</text>
</comment>
<dbReference type="AlphaFoldDB" id="A0A498IVR7"/>
<evidence type="ECO:0000313" key="1">
    <source>
        <dbReference type="EMBL" id="RXH85421.1"/>
    </source>
</evidence>